<dbReference type="GO" id="GO:0016020">
    <property type="term" value="C:membrane"/>
    <property type="evidence" value="ECO:0007669"/>
    <property type="project" value="InterPro"/>
</dbReference>
<feature type="transmembrane region" description="Helical" evidence="5">
    <location>
        <begin position="25"/>
        <end position="42"/>
    </location>
</feature>
<feature type="transmembrane region" description="Helical" evidence="5">
    <location>
        <begin position="244"/>
        <end position="262"/>
    </location>
</feature>
<reference evidence="7 8" key="1">
    <citation type="submission" date="2018-09" db="EMBL/GenBank/DDBJ databases">
        <title>YIM 75507 draft genome.</title>
        <authorList>
            <person name="Tang S."/>
            <person name="Feng Y."/>
        </authorList>
    </citation>
    <scope>NUCLEOTIDE SEQUENCE [LARGE SCALE GENOMIC DNA]</scope>
    <source>
        <strain evidence="7 8">YIM 75507</strain>
    </source>
</reference>
<feature type="transmembrane region" description="Helical" evidence="5">
    <location>
        <begin position="126"/>
        <end position="144"/>
    </location>
</feature>
<organism evidence="7 8">
    <name type="scientific">Bailinhaonella thermotolerans</name>
    <dbReference type="NCBI Taxonomy" id="1070861"/>
    <lineage>
        <taxon>Bacteria</taxon>
        <taxon>Bacillati</taxon>
        <taxon>Actinomycetota</taxon>
        <taxon>Actinomycetes</taxon>
        <taxon>Streptosporangiales</taxon>
        <taxon>Streptosporangiaceae</taxon>
        <taxon>Bailinhaonella</taxon>
    </lineage>
</organism>
<feature type="transmembrane region" description="Helical" evidence="5">
    <location>
        <begin position="49"/>
        <end position="68"/>
    </location>
</feature>
<feature type="domain" description="Signal transduction histidine kinase subgroup 3 dimerisation and phosphoacceptor" evidence="6">
    <location>
        <begin position="408"/>
        <end position="464"/>
    </location>
</feature>
<dbReference type="EMBL" id="QZEY01000001">
    <property type="protein sequence ID" value="RJL35540.1"/>
    <property type="molecule type" value="Genomic_DNA"/>
</dbReference>
<accession>A0A3A4B4M6</accession>
<dbReference type="Proteomes" id="UP000265768">
    <property type="component" value="Unassembled WGS sequence"/>
</dbReference>
<comment type="caution">
    <text evidence="7">The sequence shown here is derived from an EMBL/GenBank/DDBJ whole genome shotgun (WGS) entry which is preliminary data.</text>
</comment>
<dbReference type="PANTHER" id="PTHR24421:SF63">
    <property type="entry name" value="SENSOR HISTIDINE KINASE DESK"/>
    <property type="match status" value="1"/>
</dbReference>
<keyword evidence="5" id="KW-0812">Transmembrane</keyword>
<evidence type="ECO:0000256" key="5">
    <source>
        <dbReference type="SAM" id="Phobius"/>
    </source>
</evidence>
<dbReference type="Gene3D" id="3.30.565.10">
    <property type="entry name" value="Histidine kinase-like ATPase, C-terminal domain"/>
    <property type="match status" value="1"/>
</dbReference>
<proteinExistence type="predicted"/>
<feature type="transmembrane region" description="Helical" evidence="5">
    <location>
        <begin position="96"/>
        <end position="114"/>
    </location>
</feature>
<evidence type="ECO:0000256" key="1">
    <source>
        <dbReference type="ARBA" id="ARBA00022679"/>
    </source>
</evidence>
<sequence length="606" mass="62850">MLRVSFGVLFLTRLAAGLDDGIGPVAALLPLASCLPLGVLLARRWSGAVRHALLAAVVLLYAAPFAVAGGRWDWAPWTVAAAVLCALPGRVAWPLFVLVVVGSGGAVLLFGHGLGPGPGVQAGLGYMIVAANGGLILFVLSALVRAVEDLHGTREEPAGAALARERLRLDAELRDPLGGNLRALASRMRAAARAGPGDARRDLREGVALARQTLARVRAAAAACRAGPAGEQPRVESPRLARRALPAVLALQCVLVMRLLALHGHLTGWRVTVLAAVLLAAVVVLEVLPRSRTTPAAQGLLIVLPLAFFPGVWDRLLGVLTGKLLLTLRPPRSWALAGVVPAGHLAWLLHSVDRGDPLVFDGLAHALTVFGDHLMIMWLVYCLGRLSGLLASLERARHELAVAAVRGERTRVAGDLHDVLGFSLSAVALKGELADRLLDTDPARARSVIAALVPLVERTLAELGSIAADRVDLRLAAELDSAREVLRAAGVEVAARCETGPLPAGVCTAVAAALRECVTNVLRHSRARACEISVSASDGVVRLRVANDGAPSPVPAGPGSRGSGLGGLAHRTGGRLTAGHRPGGRFEVVAEFPAAAHAAPRGGSAP</sequence>
<feature type="region of interest" description="Disordered" evidence="4">
    <location>
        <begin position="548"/>
        <end position="567"/>
    </location>
</feature>
<dbReference type="Gene3D" id="1.20.5.1930">
    <property type="match status" value="1"/>
</dbReference>
<keyword evidence="5" id="KW-0472">Membrane</keyword>
<evidence type="ECO:0000313" key="8">
    <source>
        <dbReference type="Proteomes" id="UP000265768"/>
    </source>
</evidence>
<keyword evidence="3" id="KW-0902">Two-component regulatory system</keyword>
<keyword evidence="5" id="KW-1133">Transmembrane helix</keyword>
<protein>
    <recommendedName>
        <fullName evidence="6">Signal transduction histidine kinase subgroup 3 dimerisation and phosphoacceptor domain-containing protein</fullName>
    </recommendedName>
</protein>
<feature type="transmembrane region" description="Helical" evidence="5">
    <location>
        <begin position="268"/>
        <end position="288"/>
    </location>
</feature>
<dbReference type="InterPro" id="IPR011712">
    <property type="entry name" value="Sig_transdc_His_kin_sub3_dim/P"/>
</dbReference>
<evidence type="ECO:0000259" key="6">
    <source>
        <dbReference type="Pfam" id="PF07730"/>
    </source>
</evidence>
<feature type="transmembrane region" description="Helical" evidence="5">
    <location>
        <begin position="74"/>
        <end position="89"/>
    </location>
</feature>
<evidence type="ECO:0000256" key="2">
    <source>
        <dbReference type="ARBA" id="ARBA00022777"/>
    </source>
</evidence>
<gene>
    <name evidence="7" type="ORF">D5H75_01705</name>
</gene>
<dbReference type="GO" id="GO:0046983">
    <property type="term" value="F:protein dimerization activity"/>
    <property type="evidence" value="ECO:0007669"/>
    <property type="project" value="InterPro"/>
</dbReference>
<dbReference type="PANTHER" id="PTHR24421">
    <property type="entry name" value="NITRATE/NITRITE SENSOR PROTEIN NARX-RELATED"/>
    <property type="match status" value="1"/>
</dbReference>
<feature type="transmembrane region" description="Helical" evidence="5">
    <location>
        <begin position="295"/>
        <end position="313"/>
    </location>
</feature>
<dbReference type="Pfam" id="PF07730">
    <property type="entry name" value="HisKA_3"/>
    <property type="match status" value="1"/>
</dbReference>
<evidence type="ECO:0000313" key="7">
    <source>
        <dbReference type="EMBL" id="RJL35540.1"/>
    </source>
</evidence>
<evidence type="ECO:0000256" key="3">
    <source>
        <dbReference type="ARBA" id="ARBA00023012"/>
    </source>
</evidence>
<dbReference type="SUPFAM" id="SSF55874">
    <property type="entry name" value="ATPase domain of HSP90 chaperone/DNA topoisomerase II/histidine kinase"/>
    <property type="match status" value="1"/>
</dbReference>
<dbReference type="InterPro" id="IPR050482">
    <property type="entry name" value="Sensor_HK_TwoCompSys"/>
</dbReference>
<name>A0A3A4B4M6_9ACTN</name>
<keyword evidence="1" id="KW-0808">Transferase</keyword>
<dbReference type="GO" id="GO:0000155">
    <property type="term" value="F:phosphorelay sensor kinase activity"/>
    <property type="evidence" value="ECO:0007669"/>
    <property type="project" value="InterPro"/>
</dbReference>
<keyword evidence="8" id="KW-1185">Reference proteome</keyword>
<dbReference type="AlphaFoldDB" id="A0A3A4B4M6"/>
<evidence type="ECO:0000256" key="4">
    <source>
        <dbReference type="SAM" id="MobiDB-lite"/>
    </source>
</evidence>
<dbReference type="InterPro" id="IPR036890">
    <property type="entry name" value="HATPase_C_sf"/>
</dbReference>
<keyword evidence="2" id="KW-0418">Kinase</keyword>